<evidence type="ECO:0000313" key="2">
    <source>
        <dbReference type="EMBL" id="KAE9456404.1"/>
    </source>
</evidence>
<dbReference type="EMBL" id="QEFC01001727">
    <property type="protein sequence ID" value="KAE9456404.1"/>
    <property type="molecule type" value="Genomic_DNA"/>
</dbReference>
<keyword evidence="3" id="KW-1185">Reference proteome</keyword>
<dbReference type="Proteomes" id="UP000428333">
    <property type="component" value="Linkage Group LG07"/>
</dbReference>
<evidence type="ECO:0000256" key="1">
    <source>
        <dbReference type="SAM" id="Phobius"/>
    </source>
</evidence>
<name>A0A6A4LIZ1_9ERIC</name>
<feature type="transmembrane region" description="Helical" evidence="1">
    <location>
        <begin position="146"/>
        <end position="168"/>
    </location>
</feature>
<sequence length="221" mass="24190">MEEGALRYSSSPNWVTDHVESKDRNQALTVINSNISAAFNLSSISLVLSSLIGAWIGSSSETTFTSQLIYGNTSQPVIAIKHISLLICFIVAFSSFVQSARCYVHSIFLITMPNADIPITYIQQAVVSASNFWSVGMRALYFATPLLMWVFGPIPMFASSLVTVVVLYNLDWNSTPLLAFHPAGERAEILKKIGQEMTAVGRAIGQEMSAVGRAFEHHGRP</sequence>
<keyword evidence="1" id="KW-1133">Transmembrane helix</keyword>
<organism evidence="2 3">
    <name type="scientific">Rhododendron williamsianum</name>
    <dbReference type="NCBI Taxonomy" id="262921"/>
    <lineage>
        <taxon>Eukaryota</taxon>
        <taxon>Viridiplantae</taxon>
        <taxon>Streptophyta</taxon>
        <taxon>Embryophyta</taxon>
        <taxon>Tracheophyta</taxon>
        <taxon>Spermatophyta</taxon>
        <taxon>Magnoliopsida</taxon>
        <taxon>eudicotyledons</taxon>
        <taxon>Gunneridae</taxon>
        <taxon>Pentapetalae</taxon>
        <taxon>asterids</taxon>
        <taxon>Ericales</taxon>
        <taxon>Ericaceae</taxon>
        <taxon>Ericoideae</taxon>
        <taxon>Rhodoreae</taxon>
        <taxon>Rhododendron</taxon>
    </lineage>
</organism>
<reference evidence="2 3" key="1">
    <citation type="journal article" date="2019" name="Genome Biol. Evol.">
        <title>The Rhododendron genome and chromosomal organization provide insight into shared whole-genome duplications across the heath family (Ericaceae).</title>
        <authorList>
            <person name="Soza V.L."/>
            <person name="Lindsley D."/>
            <person name="Waalkes A."/>
            <person name="Ramage E."/>
            <person name="Patwardhan R.P."/>
            <person name="Burton J.N."/>
            <person name="Adey A."/>
            <person name="Kumar A."/>
            <person name="Qiu R."/>
            <person name="Shendure J."/>
            <person name="Hall B."/>
        </authorList>
    </citation>
    <scope>NUCLEOTIDE SEQUENCE [LARGE SCALE GENOMIC DNA]</scope>
    <source>
        <strain evidence="2">RSF 1966-606</strain>
    </source>
</reference>
<dbReference type="InterPro" id="IPR006747">
    <property type="entry name" value="DUF599"/>
</dbReference>
<dbReference type="OrthoDB" id="665451at2759"/>
<accession>A0A6A4LIZ1</accession>
<gene>
    <name evidence="2" type="ORF">C3L33_11703</name>
</gene>
<keyword evidence="1" id="KW-0812">Transmembrane</keyword>
<protein>
    <submittedName>
        <fullName evidence="2">Uncharacterized protein</fullName>
    </submittedName>
</protein>
<keyword evidence="1" id="KW-0472">Membrane</keyword>
<feature type="transmembrane region" description="Helical" evidence="1">
    <location>
        <begin position="37"/>
        <end position="57"/>
    </location>
</feature>
<dbReference type="AlphaFoldDB" id="A0A6A4LIZ1"/>
<evidence type="ECO:0000313" key="3">
    <source>
        <dbReference type="Proteomes" id="UP000428333"/>
    </source>
</evidence>
<feature type="non-terminal residue" evidence="2">
    <location>
        <position position="1"/>
    </location>
</feature>
<comment type="caution">
    <text evidence="2">The sequence shown here is derived from an EMBL/GenBank/DDBJ whole genome shotgun (WGS) entry which is preliminary data.</text>
</comment>
<dbReference type="PANTHER" id="PTHR31168">
    <property type="entry name" value="OS02G0292800 PROTEIN"/>
    <property type="match status" value="1"/>
</dbReference>
<dbReference type="PANTHER" id="PTHR31168:SF30">
    <property type="entry name" value="DUF599 DOMAIN-CONTAINING PROTEIN"/>
    <property type="match status" value="1"/>
</dbReference>
<feature type="transmembrane region" description="Helical" evidence="1">
    <location>
        <begin position="77"/>
        <end position="97"/>
    </location>
</feature>
<proteinExistence type="predicted"/>
<dbReference type="Pfam" id="PF04654">
    <property type="entry name" value="DUF599"/>
    <property type="match status" value="1"/>
</dbReference>